<organism evidence="1 2">
    <name type="scientific">Hymenobacter montanus</name>
    <dbReference type="NCBI Taxonomy" id="2771359"/>
    <lineage>
        <taxon>Bacteria</taxon>
        <taxon>Pseudomonadati</taxon>
        <taxon>Bacteroidota</taxon>
        <taxon>Cytophagia</taxon>
        <taxon>Cytophagales</taxon>
        <taxon>Hymenobacteraceae</taxon>
        <taxon>Hymenobacter</taxon>
    </lineage>
</organism>
<keyword evidence="2" id="KW-1185">Reference proteome</keyword>
<sequence length="141" mass="15929">MPSITLPLFQVTPRPDLGILVGRWGYQPDPSELPAVYAQLAEAGLRDGSRFWLQDIRRRTLNDPYTTQWLLAEYFPNVAAQLGGRLYVAYLVSPDLHHHIVTGPAFEPIASYQDKPFVLAFFGKEGEAMDWLNEQRTADPA</sequence>
<comment type="caution">
    <text evidence="1">The sequence shown here is derived from an EMBL/GenBank/DDBJ whole genome shotgun (WGS) entry which is preliminary data.</text>
</comment>
<dbReference type="Proteomes" id="UP000612233">
    <property type="component" value="Unassembled WGS sequence"/>
</dbReference>
<evidence type="ECO:0008006" key="3">
    <source>
        <dbReference type="Google" id="ProtNLM"/>
    </source>
</evidence>
<gene>
    <name evidence="1" type="ORF">IC235_17490</name>
</gene>
<name>A0A927BF20_9BACT</name>
<evidence type="ECO:0000313" key="1">
    <source>
        <dbReference type="EMBL" id="MBD2769686.1"/>
    </source>
</evidence>
<dbReference type="AlphaFoldDB" id="A0A927BF20"/>
<protein>
    <recommendedName>
        <fullName evidence="3">STAS/SEC14 domain-containing protein</fullName>
    </recommendedName>
</protein>
<dbReference type="RefSeq" id="WP_191006494.1">
    <property type="nucleotide sequence ID" value="NZ_JACXAD010000022.1"/>
</dbReference>
<evidence type="ECO:0000313" key="2">
    <source>
        <dbReference type="Proteomes" id="UP000612233"/>
    </source>
</evidence>
<proteinExistence type="predicted"/>
<dbReference type="EMBL" id="JACXAD010000022">
    <property type="protein sequence ID" value="MBD2769686.1"/>
    <property type="molecule type" value="Genomic_DNA"/>
</dbReference>
<reference evidence="1" key="1">
    <citation type="submission" date="2020-09" db="EMBL/GenBank/DDBJ databases">
        <authorList>
            <person name="Kim M.K."/>
        </authorList>
    </citation>
    <scope>NUCLEOTIDE SEQUENCE</scope>
    <source>
        <strain evidence="1">BT664</strain>
    </source>
</reference>
<accession>A0A927BF20</accession>